<reference evidence="2" key="1">
    <citation type="submission" date="2021-01" db="EMBL/GenBank/DDBJ databases">
        <authorList>
            <consortium name="Genoscope - CEA"/>
            <person name="William W."/>
        </authorList>
    </citation>
    <scope>NUCLEOTIDE SEQUENCE</scope>
</reference>
<evidence type="ECO:0000313" key="3">
    <source>
        <dbReference type="Proteomes" id="UP000689195"/>
    </source>
</evidence>
<dbReference type="Proteomes" id="UP000689195">
    <property type="component" value="Unassembled WGS sequence"/>
</dbReference>
<sequence>MNIINLHSQRKDSVNYVDVKNLNVVIIVQFVIVVYYKWIIIVHGQIHVQVIKTEIISTTKTYLLSFQFSYLNIIYALICIGNYVLVVLLIGFLKYHLNLLQKNQTTLEDIISKNNQISFNIYDIDPHTNIVQIFGQNKILWLFPIYSGFGCDDGNSFPKNDYKVMQTSSPQVISVFYEQQYVSSDKNKNEYSNVQTLYKREIKDQ</sequence>
<organism evidence="2 3">
    <name type="scientific">Paramecium pentaurelia</name>
    <dbReference type="NCBI Taxonomy" id="43138"/>
    <lineage>
        <taxon>Eukaryota</taxon>
        <taxon>Sar</taxon>
        <taxon>Alveolata</taxon>
        <taxon>Ciliophora</taxon>
        <taxon>Intramacronucleata</taxon>
        <taxon>Oligohymenophorea</taxon>
        <taxon>Peniculida</taxon>
        <taxon>Parameciidae</taxon>
        <taxon>Paramecium</taxon>
    </lineage>
</organism>
<feature type="transmembrane region" description="Helical" evidence="1">
    <location>
        <begin position="73"/>
        <end position="93"/>
    </location>
</feature>
<evidence type="ECO:0000313" key="2">
    <source>
        <dbReference type="EMBL" id="CAD8166062.1"/>
    </source>
</evidence>
<dbReference type="AlphaFoldDB" id="A0A8S1UQK9"/>
<dbReference type="EMBL" id="CAJJDO010000043">
    <property type="protein sequence ID" value="CAD8166062.1"/>
    <property type="molecule type" value="Genomic_DNA"/>
</dbReference>
<feature type="transmembrane region" description="Helical" evidence="1">
    <location>
        <begin position="21"/>
        <end position="41"/>
    </location>
</feature>
<name>A0A8S1UQK9_9CILI</name>
<evidence type="ECO:0008006" key="4">
    <source>
        <dbReference type="Google" id="ProtNLM"/>
    </source>
</evidence>
<keyword evidence="1" id="KW-0472">Membrane</keyword>
<protein>
    <recommendedName>
        <fullName evidence="4">Transmembrane protein</fullName>
    </recommendedName>
</protein>
<dbReference type="OrthoDB" id="9909019at2759"/>
<keyword evidence="1" id="KW-0812">Transmembrane</keyword>
<proteinExistence type="predicted"/>
<evidence type="ECO:0000256" key="1">
    <source>
        <dbReference type="SAM" id="Phobius"/>
    </source>
</evidence>
<keyword evidence="3" id="KW-1185">Reference proteome</keyword>
<accession>A0A8S1UQK9</accession>
<gene>
    <name evidence="2" type="ORF">PPENT_87.1.T0430264</name>
</gene>
<keyword evidence="1" id="KW-1133">Transmembrane helix</keyword>
<comment type="caution">
    <text evidence="2">The sequence shown here is derived from an EMBL/GenBank/DDBJ whole genome shotgun (WGS) entry which is preliminary data.</text>
</comment>